<reference evidence="3 4" key="1">
    <citation type="journal article" date="2011" name="Genome Biol. Evol.">
        <title>Integration of the genetic map and genome assembly of fugu facilitates insights into distinct features of genome evolution in teleosts and mammals.</title>
        <authorList>
            <person name="Kai W."/>
            <person name="Kikuchi K."/>
            <person name="Tohari S."/>
            <person name="Chew A.K."/>
            <person name="Tay A."/>
            <person name="Fujiwara A."/>
            <person name="Hosoya S."/>
            <person name="Suetake H."/>
            <person name="Naruse K."/>
            <person name="Brenner S."/>
            <person name="Suzuki Y."/>
            <person name="Venkatesh B."/>
        </authorList>
    </citation>
    <scope>NUCLEOTIDE SEQUENCE [LARGE SCALE GENOMIC DNA]</scope>
</reference>
<reference evidence="3" key="3">
    <citation type="submission" date="2025-09" db="UniProtKB">
        <authorList>
            <consortium name="Ensembl"/>
        </authorList>
    </citation>
    <scope>IDENTIFICATION</scope>
</reference>
<protein>
    <submittedName>
        <fullName evidence="3">PiggyBac transposable element-derived protein 3-like</fullName>
    </submittedName>
</protein>
<dbReference type="InParanoid" id="A0A674NWX9"/>
<evidence type="ECO:0000313" key="4">
    <source>
        <dbReference type="Proteomes" id="UP000005226"/>
    </source>
</evidence>
<evidence type="ECO:0000256" key="1">
    <source>
        <dbReference type="SAM" id="MobiDB-lite"/>
    </source>
</evidence>
<feature type="region of interest" description="Disordered" evidence="1">
    <location>
        <begin position="42"/>
        <end position="145"/>
    </location>
</feature>
<organism evidence="3 4">
    <name type="scientific">Takifugu rubripes</name>
    <name type="common">Japanese pufferfish</name>
    <name type="synonym">Fugu rubripes</name>
    <dbReference type="NCBI Taxonomy" id="31033"/>
    <lineage>
        <taxon>Eukaryota</taxon>
        <taxon>Metazoa</taxon>
        <taxon>Chordata</taxon>
        <taxon>Craniata</taxon>
        <taxon>Vertebrata</taxon>
        <taxon>Euteleostomi</taxon>
        <taxon>Actinopterygii</taxon>
        <taxon>Neopterygii</taxon>
        <taxon>Teleostei</taxon>
        <taxon>Neoteleostei</taxon>
        <taxon>Acanthomorphata</taxon>
        <taxon>Eupercaria</taxon>
        <taxon>Tetraodontiformes</taxon>
        <taxon>Tetradontoidea</taxon>
        <taxon>Tetraodontidae</taxon>
        <taxon>Takifugu</taxon>
    </lineage>
</organism>
<evidence type="ECO:0000259" key="2">
    <source>
        <dbReference type="Pfam" id="PF13843"/>
    </source>
</evidence>
<evidence type="ECO:0000313" key="3">
    <source>
        <dbReference type="Ensembl" id="ENSTRUP00000078009.1"/>
    </source>
</evidence>
<keyword evidence="4" id="KW-1185">Reference proteome</keyword>
<gene>
    <name evidence="3" type="primary">LOC115252492</name>
</gene>
<dbReference type="OMA" id="QARPECV"/>
<dbReference type="InterPro" id="IPR029526">
    <property type="entry name" value="PGBD"/>
</dbReference>
<feature type="compositionally biased region" description="Acidic residues" evidence="1">
    <location>
        <begin position="42"/>
        <end position="55"/>
    </location>
</feature>
<feature type="domain" description="PiggyBac transposable element-derived protein" evidence="2">
    <location>
        <begin position="176"/>
        <end position="539"/>
    </location>
</feature>
<dbReference type="PANTHER" id="PTHR47272:SF2">
    <property type="entry name" value="PIGGYBAC TRANSPOSABLE ELEMENT-DERIVED PROTEIN 3-LIKE"/>
    <property type="match status" value="1"/>
</dbReference>
<dbReference type="Proteomes" id="UP000005226">
    <property type="component" value="Chromosome 14"/>
</dbReference>
<dbReference type="PANTHER" id="PTHR47272">
    <property type="entry name" value="DDE_TNP_1_7 DOMAIN-CONTAINING PROTEIN"/>
    <property type="match status" value="1"/>
</dbReference>
<sequence length="663" mass="75635">MKLAKILSLFKSLSPHKPTILFPDRFSLQRALELLSAMDGDTSDLDLSDNDDDILDASYQPQPQEQSSSEDESSGDEYPIPQPTEQSRGRKRLRGEDNGTGSGYGAARSNTPRSSCRTRHEADGSNDGPEEPTTGPSPQGQSYKGRGMRWRAAPLMPNLVEFKNEDETEHDRNSWTPLSYLEQYIDQDLMKTIADCTNAMSLSRSGDLLKTSVDEVYHFFGACILMSCVPYPKIRMYWSKSFSVTPITERFTRDRFFRLRQSLKVLIDDDVPEDLRKRDKFWKVRPFLDRILQGCRSQTRPECVSIDEQMIPFTGTCPCRQYLPMKPNPVGIKNFVCATTDGIVLDFDLYQGSAALREQVEEPEGLGLGSLVMSRLCQTLHRGTKVYCDQLFTSIQGAEQMLKKELYITGTVMKNRVTAAVQKLPTDKIMQNSGRGTSKEVSTKDGQLCVVKWFDNKPVLMISAVHGTQPEDTCQRWDKKQKKYVSVSRPCIVREYNLKMGGVDLIDRMISYYRMSSRTKKWTFRMLMHFTDLALANSWLLYRKDLATCGAPRKSIMQFLEFRIDVARTFLAQHHSQEDDADFPELSEGEDDSLERKKRPVMAVPHVSVRRRANAHLPEMVNMKNAARCRAAGCTGRTRVRCVTCKVFLCLQTERNCFLEFHT</sequence>
<dbReference type="AlphaFoldDB" id="A0A674NWX9"/>
<dbReference type="GeneTree" id="ENSGT00940000166049"/>
<feature type="compositionally biased region" description="Low complexity" evidence="1">
    <location>
        <begin position="56"/>
        <end position="67"/>
    </location>
</feature>
<dbReference type="Pfam" id="PF13843">
    <property type="entry name" value="DDE_Tnp_1_7"/>
    <property type="match status" value="1"/>
</dbReference>
<name>A0A674NWX9_TAKRU</name>
<accession>A0A674NWX9</accession>
<reference evidence="3" key="2">
    <citation type="submission" date="2025-08" db="UniProtKB">
        <authorList>
            <consortium name="Ensembl"/>
        </authorList>
    </citation>
    <scope>IDENTIFICATION</scope>
</reference>
<proteinExistence type="predicted"/>
<dbReference type="Ensembl" id="ENSTRUT00000083216.1">
    <property type="protein sequence ID" value="ENSTRUP00000078009.1"/>
    <property type="gene ID" value="ENSTRUG00000029524.1"/>
</dbReference>